<keyword evidence="2" id="KW-1185">Reference proteome</keyword>
<dbReference type="Proteomes" id="UP000008783">
    <property type="component" value="Unassembled WGS sequence"/>
</dbReference>
<evidence type="ECO:0000313" key="2">
    <source>
        <dbReference type="Proteomes" id="UP000008783"/>
    </source>
</evidence>
<gene>
    <name evidence="1" type="ORF">PGTG_04703</name>
</gene>
<dbReference type="OrthoDB" id="2497884at2759"/>
<proteinExistence type="predicted"/>
<organism evidence="1 2">
    <name type="scientific">Puccinia graminis f. sp. tritici (strain CRL 75-36-700-3 / race SCCL)</name>
    <name type="common">Black stem rust fungus</name>
    <dbReference type="NCBI Taxonomy" id="418459"/>
    <lineage>
        <taxon>Eukaryota</taxon>
        <taxon>Fungi</taxon>
        <taxon>Dikarya</taxon>
        <taxon>Basidiomycota</taxon>
        <taxon>Pucciniomycotina</taxon>
        <taxon>Pucciniomycetes</taxon>
        <taxon>Pucciniales</taxon>
        <taxon>Pucciniaceae</taxon>
        <taxon>Puccinia</taxon>
    </lineage>
</organism>
<evidence type="ECO:0000313" key="1">
    <source>
        <dbReference type="EMBL" id="EFP78747.2"/>
    </source>
</evidence>
<dbReference type="VEuPathDB" id="FungiDB:PGTG_04703"/>
<reference evidence="2" key="2">
    <citation type="journal article" date="2011" name="Proc. Natl. Acad. Sci. U.S.A.">
        <title>Obligate biotrophy features unraveled by the genomic analysis of rust fungi.</title>
        <authorList>
            <person name="Duplessis S."/>
            <person name="Cuomo C.A."/>
            <person name="Lin Y.-C."/>
            <person name="Aerts A."/>
            <person name="Tisserant E."/>
            <person name="Veneault-Fourrey C."/>
            <person name="Joly D.L."/>
            <person name="Hacquard S."/>
            <person name="Amselem J."/>
            <person name="Cantarel B.L."/>
            <person name="Chiu R."/>
            <person name="Coutinho P.M."/>
            <person name="Feau N."/>
            <person name="Field M."/>
            <person name="Frey P."/>
            <person name="Gelhaye E."/>
            <person name="Goldberg J."/>
            <person name="Grabherr M.G."/>
            <person name="Kodira C.D."/>
            <person name="Kohler A."/>
            <person name="Kuees U."/>
            <person name="Lindquist E.A."/>
            <person name="Lucas S.M."/>
            <person name="Mago R."/>
            <person name="Mauceli E."/>
            <person name="Morin E."/>
            <person name="Murat C."/>
            <person name="Pangilinan J.L."/>
            <person name="Park R."/>
            <person name="Pearson M."/>
            <person name="Quesneville H."/>
            <person name="Rouhier N."/>
            <person name="Sakthikumar S."/>
            <person name="Salamov A.A."/>
            <person name="Schmutz J."/>
            <person name="Selles B."/>
            <person name="Shapiro H."/>
            <person name="Tanguay P."/>
            <person name="Tuskan G.A."/>
            <person name="Henrissat B."/>
            <person name="Van de Peer Y."/>
            <person name="Rouze P."/>
            <person name="Ellis J.G."/>
            <person name="Dodds P.N."/>
            <person name="Schein J.E."/>
            <person name="Zhong S."/>
            <person name="Hamelin R.C."/>
            <person name="Grigoriev I.V."/>
            <person name="Szabo L.J."/>
            <person name="Martin F."/>
        </authorList>
    </citation>
    <scope>NUCLEOTIDE SEQUENCE [LARGE SCALE GENOMIC DNA]</scope>
    <source>
        <strain evidence="2">CRL 75-36-700-3 / race SCCL</strain>
    </source>
</reference>
<reference key="1">
    <citation type="submission" date="2007-01" db="EMBL/GenBank/DDBJ databases">
        <title>The Genome Sequence of Puccinia graminis f. sp. tritici Strain CRL 75-36-700-3.</title>
        <authorList>
            <consortium name="The Broad Institute Genome Sequencing Platform"/>
            <person name="Birren B."/>
            <person name="Lander E."/>
            <person name="Galagan J."/>
            <person name="Nusbaum C."/>
            <person name="Devon K."/>
            <person name="Cuomo C."/>
            <person name="Jaffe D."/>
            <person name="Butler J."/>
            <person name="Alvarez P."/>
            <person name="Gnerre S."/>
            <person name="Grabherr M."/>
            <person name="Mauceli E."/>
            <person name="Brockman W."/>
            <person name="Young S."/>
            <person name="LaButti K."/>
            <person name="Sykes S."/>
            <person name="DeCaprio D."/>
            <person name="Crawford M."/>
            <person name="Koehrsen M."/>
            <person name="Engels R."/>
            <person name="Montgomery P."/>
            <person name="Pearson M."/>
            <person name="Howarth C."/>
            <person name="Larson L."/>
            <person name="White J."/>
            <person name="Zeng Q."/>
            <person name="Kodira C."/>
            <person name="Yandava C."/>
            <person name="Alvarado L."/>
            <person name="O'Leary S."/>
            <person name="Szabo L."/>
            <person name="Dean R."/>
            <person name="Schein J."/>
        </authorList>
    </citation>
    <scope>NUCLEOTIDE SEQUENCE</scope>
    <source>
        <strain>CRL 75-36-700-3</strain>
    </source>
</reference>
<protein>
    <submittedName>
        <fullName evidence="1">Uncharacterized protein</fullName>
    </submittedName>
</protein>
<dbReference type="PANTHER" id="PTHR31366:SF2">
    <property type="entry name" value="UPF0739 PROTEIN C1ORF74"/>
    <property type="match status" value="1"/>
</dbReference>
<dbReference type="GeneID" id="10536684"/>
<accession>E3K3U5</accession>
<name>E3K3U5_PUCGT</name>
<sequence>MEPLLALHELISQLIIPHRRHSSTTLINRLVADIWAVQLELRSACLLDGIAISEEQAVQIADGLKNVNFYVWCPYNSPNALWFTALVITCLVNLVVLHQRLSSSTFICSRSLWKARYDPAWWKPICIDLSSTPPQIASSLDHIPQPVMCALKTCETSGQLQTSNRVVVELQPASTLVSLAGLFLGYPCTYCNCSTNQIVAGPLKVVQVDLLQLNPSAEKLPGILPSRHQLMAFTFPAAFDYPGSPLELEDLIKRLKHQIEQKLRSAGCSYGWEGVEINVEQTVDIERVAL</sequence>
<dbReference type="EMBL" id="DS178271">
    <property type="protein sequence ID" value="EFP78747.2"/>
    <property type="molecule type" value="Genomic_DNA"/>
</dbReference>
<dbReference type="PANTHER" id="PTHR31366">
    <property type="entry name" value="UPF0739 PROTEIN C1ORF74"/>
    <property type="match status" value="1"/>
</dbReference>
<dbReference type="AlphaFoldDB" id="E3K3U5"/>
<dbReference type="RefSeq" id="XP_003323166.2">
    <property type="nucleotide sequence ID" value="XM_003323118.2"/>
</dbReference>
<dbReference type="InterPro" id="IPR027850">
    <property type="entry name" value="DUF4504"/>
</dbReference>
<dbReference type="HOGENOM" id="CLU_085805_0_0_1"/>
<dbReference type="InParanoid" id="E3K3U5"/>
<dbReference type="KEGG" id="pgr:PGTG_04703"/>
<dbReference type="Pfam" id="PF14953">
    <property type="entry name" value="DUF4504"/>
    <property type="match status" value="1"/>
</dbReference>